<dbReference type="InterPro" id="IPR008271">
    <property type="entry name" value="Ser/Thr_kinase_AS"/>
</dbReference>
<proteinExistence type="predicted"/>
<dbReference type="InterPro" id="IPR030616">
    <property type="entry name" value="Aur-like"/>
</dbReference>
<evidence type="ECO:0000256" key="1">
    <source>
        <dbReference type="ARBA" id="ARBA00022527"/>
    </source>
</evidence>
<keyword evidence="4" id="KW-0418">Kinase</keyword>
<keyword evidence="3" id="KW-0547">Nucleotide-binding</keyword>
<keyword evidence="9" id="KW-1185">Reference proteome</keyword>
<evidence type="ECO:0000256" key="2">
    <source>
        <dbReference type="ARBA" id="ARBA00022679"/>
    </source>
</evidence>
<evidence type="ECO:0000313" key="9">
    <source>
        <dbReference type="Proteomes" id="UP000510822"/>
    </source>
</evidence>
<dbReference type="Proteomes" id="UP000510822">
    <property type="component" value="Chromosome"/>
</dbReference>
<dbReference type="PROSITE" id="PS00108">
    <property type="entry name" value="PROTEIN_KINASE_ST"/>
    <property type="match status" value="1"/>
</dbReference>
<accession>A0A7D5ZB80</accession>
<dbReference type="Pfam" id="PF00069">
    <property type="entry name" value="Pkinase"/>
    <property type="match status" value="1"/>
</dbReference>
<dbReference type="PANTHER" id="PTHR24350">
    <property type="entry name" value="SERINE/THREONINE-PROTEIN KINASE IAL-RELATED"/>
    <property type="match status" value="1"/>
</dbReference>
<dbReference type="SUPFAM" id="SSF55781">
    <property type="entry name" value="GAF domain-like"/>
    <property type="match status" value="1"/>
</dbReference>
<dbReference type="GO" id="GO:0004674">
    <property type="term" value="F:protein serine/threonine kinase activity"/>
    <property type="evidence" value="ECO:0007669"/>
    <property type="project" value="UniProtKB-KW"/>
</dbReference>
<dbReference type="SUPFAM" id="SSF56112">
    <property type="entry name" value="Protein kinase-like (PK-like)"/>
    <property type="match status" value="1"/>
</dbReference>
<dbReference type="SUPFAM" id="SSF109604">
    <property type="entry name" value="HD-domain/PDEase-like"/>
    <property type="match status" value="1"/>
</dbReference>
<dbReference type="CDD" id="cd14014">
    <property type="entry name" value="STKc_PknB_like"/>
    <property type="match status" value="1"/>
</dbReference>
<dbReference type="Gene3D" id="3.30.450.40">
    <property type="match status" value="1"/>
</dbReference>
<dbReference type="KEGG" id="cfon:HZU75_01445"/>
<dbReference type="InterPro" id="IPR000719">
    <property type="entry name" value="Prot_kinase_dom"/>
</dbReference>
<gene>
    <name evidence="8" type="ORF">HZU75_01445</name>
</gene>
<evidence type="ECO:0000256" key="3">
    <source>
        <dbReference type="ARBA" id="ARBA00022741"/>
    </source>
</evidence>
<name>A0A7D5ZB80_9NEIS</name>
<protein>
    <submittedName>
        <fullName evidence="8">HDOD domain-containing protein</fullName>
    </submittedName>
</protein>
<evidence type="ECO:0000259" key="6">
    <source>
        <dbReference type="PROSITE" id="PS50011"/>
    </source>
</evidence>
<dbReference type="Gene3D" id="3.30.200.20">
    <property type="entry name" value="Phosphorylase Kinase, domain 1"/>
    <property type="match status" value="1"/>
</dbReference>
<dbReference type="PROSITE" id="PS51833">
    <property type="entry name" value="HDOD"/>
    <property type="match status" value="1"/>
</dbReference>
<dbReference type="InterPro" id="IPR013976">
    <property type="entry name" value="HDOD"/>
</dbReference>
<dbReference type="GO" id="GO:0005524">
    <property type="term" value="F:ATP binding"/>
    <property type="evidence" value="ECO:0007669"/>
    <property type="project" value="UniProtKB-KW"/>
</dbReference>
<evidence type="ECO:0000259" key="7">
    <source>
        <dbReference type="PROSITE" id="PS51833"/>
    </source>
</evidence>
<organism evidence="8 9">
    <name type="scientific">Chitinibacter fontanus</name>
    <dbReference type="NCBI Taxonomy" id="1737446"/>
    <lineage>
        <taxon>Bacteria</taxon>
        <taxon>Pseudomonadati</taxon>
        <taxon>Pseudomonadota</taxon>
        <taxon>Betaproteobacteria</taxon>
        <taxon>Neisseriales</taxon>
        <taxon>Chitinibacteraceae</taxon>
        <taxon>Chitinibacter</taxon>
    </lineage>
</organism>
<keyword evidence="5" id="KW-0067">ATP-binding</keyword>
<dbReference type="EMBL" id="CP058952">
    <property type="protein sequence ID" value="QLI80304.1"/>
    <property type="molecule type" value="Genomic_DNA"/>
</dbReference>
<dbReference type="PROSITE" id="PS50011">
    <property type="entry name" value="PROTEIN_KINASE_DOM"/>
    <property type="match status" value="1"/>
</dbReference>
<feature type="domain" description="Protein kinase" evidence="6">
    <location>
        <begin position="9"/>
        <end position="258"/>
    </location>
</feature>
<reference evidence="8 9" key="1">
    <citation type="journal article" date="2016" name="Int. J. Syst. Evol. Microbiol.">
        <title>Chitinibacter fontanus sp. nov., isolated from a spring.</title>
        <authorList>
            <person name="Sheu S.Y."/>
            <person name="Li Y.S."/>
            <person name="Young C.C."/>
            <person name="Chen W.M."/>
        </authorList>
    </citation>
    <scope>NUCLEOTIDE SEQUENCE [LARGE SCALE GENOMIC DNA]</scope>
    <source>
        <strain evidence="8 9">STM-7</strain>
    </source>
</reference>
<dbReference type="InterPro" id="IPR029016">
    <property type="entry name" value="GAF-like_dom_sf"/>
</dbReference>
<dbReference type="SMART" id="SM00220">
    <property type="entry name" value="S_TKc"/>
    <property type="match status" value="1"/>
</dbReference>
<keyword evidence="1" id="KW-0723">Serine/threonine-protein kinase</keyword>
<keyword evidence="2" id="KW-0808">Transferase</keyword>
<dbReference type="RefSeq" id="WP_180307448.1">
    <property type="nucleotide sequence ID" value="NZ_CP058952.1"/>
</dbReference>
<dbReference type="Gene3D" id="1.10.510.10">
    <property type="entry name" value="Transferase(Phosphotransferase) domain 1"/>
    <property type="match status" value="1"/>
</dbReference>
<evidence type="ECO:0000256" key="5">
    <source>
        <dbReference type="ARBA" id="ARBA00022840"/>
    </source>
</evidence>
<dbReference type="AlphaFoldDB" id="A0A7D5ZB80"/>
<evidence type="ECO:0000313" key="8">
    <source>
        <dbReference type="EMBL" id="QLI80304.1"/>
    </source>
</evidence>
<evidence type="ECO:0000256" key="4">
    <source>
        <dbReference type="ARBA" id="ARBA00022777"/>
    </source>
</evidence>
<dbReference type="Pfam" id="PF08668">
    <property type="entry name" value="HDOD"/>
    <property type="match status" value="1"/>
</dbReference>
<dbReference type="Gene3D" id="1.10.3210.10">
    <property type="entry name" value="Hypothetical protein af1432"/>
    <property type="match status" value="1"/>
</dbReference>
<feature type="domain" description="HDOD" evidence="7">
    <location>
        <begin position="290"/>
        <end position="485"/>
    </location>
</feature>
<sequence length="778" mass="86422">MKSFSNGRFLVEKKIGQGAQGLVYLARDTHLDRQVAIKVLHSQPLQALVEAQLISRIQHPNIVTLYDAFADQSHPCLVFEYVAGETLADLLRQQKTLAPVAAVQMMVAVLDGLQAAHLKGVIHRDMKPQNIMIDENARPRIMDFGVASQRGQSYEGLSGTAGFISPEMIKNLPVDAQADVFACGVMLYQMLTGRLVSDGDSVMAILYKTANEEFVPPSRFNDQIDERLDHLVMAALFKNPEARYADAGQMREALIAWLEAAGVTEQSDSNDGRHSTIDFLLRRMRHSADFPALSQTISAINKVDESQAEKVQSLSGVILQDFSLTNKLLKVVNSASYGQFGGAISTVSRAIVILGFDRIRALAVTILLFEHMQNKGHAARLRDVVLEIFFGGMLCRKLADKSGWRDVEEALICGMFQHLGRLLTHFYFNEESIEIIKRKSQTGESESIAAEAILGVSYADLGVAIAREWNFPDRIVTSMRPLPETRVREPVNQVERLRVFANLATDLLPLINMKPSEASVYTQGIMKRFSPIVSWSEREFHELMQDAAKQYLSYLSLLNIDLGYADFANNLRSLAGVKPPPEAKLVNNSTVDPQVGVGAAQTTITNPAAMLSAGVQDITNTLVGDFNLNDVLRMILETMFRSVGFDRVLFCTRDVKKGTMVARFGFGKELDAILPKFSFPITPLVDVFQLVLAKNADVFIEDVDAGSIAQRIPTWYRSIAQSKTLVIFPVVIDKKPIGLFYADRMEAHSLHLPHEQLNLLKTLRNQAILAIRQKQMGS</sequence>
<dbReference type="InterPro" id="IPR011009">
    <property type="entry name" value="Kinase-like_dom_sf"/>
</dbReference>